<feature type="transmembrane region" description="Helical" evidence="1">
    <location>
        <begin position="20"/>
        <end position="39"/>
    </location>
</feature>
<organism evidence="3 4">
    <name type="scientific">Povalibacter uvarum</name>
    <dbReference type="NCBI Taxonomy" id="732238"/>
    <lineage>
        <taxon>Bacteria</taxon>
        <taxon>Pseudomonadati</taxon>
        <taxon>Pseudomonadota</taxon>
        <taxon>Gammaproteobacteria</taxon>
        <taxon>Steroidobacterales</taxon>
        <taxon>Steroidobacteraceae</taxon>
        <taxon>Povalibacter</taxon>
    </lineage>
</organism>
<dbReference type="AlphaFoldDB" id="A0A841HE35"/>
<feature type="domain" description="Bacterial Pleckstrin homology" evidence="2">
    <location>
        <begin position="65"/>
        <end position="160"/>
    </location>
</feature>
<protein>
    <recommendedName>
        <fullName evidence="2">Bacterial Pleckstrin homology domain-containing protein</fullName>
    </recommendedName>
</protein>
<dbReference type="RefSeq" id="WP_184329174.1">
    <property type="nucleotide sequence ID" value="NZ_JACHHZ010000001.1"/>
</dbReference>
<dbReference type="Pfam" id="PF10882">
    <property type="entry name" value="bPH_5"/>
    <property type="match status" value="1"/>
</dbReference>
<evidence type="ECO:0000313" key="3">
    <source>
        <dbReference type="EMBL" id="MBB6091371.1"/>
    </source>
</evidence>
<keyword evidence="1" id="KW-0472">Membrane</keyword>
<evidence type="ECO:0000259" key="2">
    <source>
        <dbReference type="Pfam" id="PF10882"/>
    </source>
</evidence>
<dbReference type="EMBL" id="JACHHZ010000001">
    <property type="protein sequence ID" value="MBB6091371.1"/>
    <property type="molecule type" value="Genomic_DNA"/>
</dbReference>
<feature type="transmembrane region" description="Helical" evidence="1">
    <location>
        <begin position="45"/>
        <end position="67"/>
    </location>
</feature>
<keyword evidence="1" id="KW-0812">Transmembrane</keyword>
<dbReference type="Proteomes" id="UP000588068">
    <property type="component" value="Unassembled WGS sequence"/>
</dbReference>
<sequence>MMQQIEFGAPWGKVLKTATVLTVGLIFVVTAGILVFGGSEPVVKIVAVSVPAIILVAALFFTVRGYVLTQDAIFVKRLVWRTRLTLDGLHSVTGDAHAMQGAFRVFGNGGLFSFSGEFWNRKLGRFRALATDPSRAIVLRYPQRTIVITPHDPQQFIMRARTLIKTRDFPV</sequence>
<keyword evidence="1" id="KW-1133">Transmembrane helix</keyword>
<comment type="caution">
    <text evidence="3">The sequence shown here is derived from an EMBL/GenBank/DDBJ whole genome shotgun (WGS) entry which is preliminary data.</text>
</comment>
<dbReference type="InterPro" id="IPR027783">
    <property type="entry name" value="Bacterial_PH-related"/>
</dbReference>
<evidence type="ECO:0000256" key="1">
    <source>
        <dbReference type="SAM" id="Phobius"/>
    </source>
</evidence>
<proteinExistence type="predicted"/>
<keyword evidence="4" id="KW-1185">Reference proteome</keyword>
<reference evidence="3 4" key="1">
    <citation type="submission" date="2020-08" db="EMBL/GenBank/DDBJ databases">
        <title>Genomic Encyclopedia of Type Strains, Phase IV (KMG-IV): sequencing the most valuable type-strain genomes for metagenomic binning, comparative biology and taxonomic classification.</title>
        <authorList>
            <person name="Goeker M."/>
        </authorList>
    </citation>
    <scope>NUCLEOTIDE SEQUENCE [LARGE SCALE GENOMIC DNA]</scope>
    <source>
        <strain evidence="3 4">DSM 26723</strain>
    </source>
</reference>
<accession>A0A841HE35</accession>
<name>A0A841HE35_9GAMM</name>
<gene>
    <name evidence="3" type="ORF">HNQ60_000217</name>
</gene>
<evidence type="ECO:0000313" key="4">
    <source>
        <dbReference type="Proteomes" id="UP000588068"/>
    </source>
</evidence>